<evidence type="ECO:0000313" key="3">
    <source>
        <dbReference type="Proteomes" id="UP001151760"/>
    </source>
</evidence>
<name>A0ABQ4ZPN7_9ASTR</name>
<feature type="region of interest" description="Disordered" evidence="1">
    <location>
        <begin position="1"/>
        <end position="36"/>
    </location>
</feature>
<comment type="caution">
    <text evidence="2">The sequence shown here is derived from an EMBL/GenBank/DDBJ whole genome shotgun (WGS) entry which is preliminary data.</text>
</comment>
<gene>
    <name evidence="2" type="ORF">Tco_0774057</name>
</gene>
<reference evidence="2" key="1">
    <citation type="journal article" date="2022" name="Int. J. Mol. Sci.">
        <title>Draft Genome of Tanacetum Coccineum: Genomic Comparison of Closely Related Tanacetum-Family Plants.</title>
        <authorList>
            <person name="Yamashiro T."/>
            <person name="Shiraishi A."/>
            <person name="Nakayama K."/>
            <person name="Satake H."/>
        </authorList>
    </citation>
    <scope>NUCLEOTIDE SEQUENCE</scope>
</reference>
<reference evidence="2" key="2">
    <citation type="submission" date="2022-01" db="EMBL/GenBank/DDBJ databases">
        <authorList>
            <person name="Yamashiro T."/>
            <person name="Shiraishi A."/>
            <person name="Satake H."/>
            <person name="Nakayama K."/>
        </authorList>
    </citation>
    <scope>NUCLEOTIDE SEQUENCE</scope>
</reference>
<dbReference type="EMBL" id="BQNB010011503">
    <property type="protein sequence ID" value="GJS91421.1"/>
    <property type="molecule type" value="Genomic_DNA"/>
</dbReference>
<feature type="compositionally biased region" description="Low complexity" evidence="1">
    <location>
        <begin position="9"/>
        <end position="18"/>
    </location>
</feature>
<keyword evidence="3" id="KW-1185">Reference proteome</keyword>
<accession>A0ABQ4ZPN7</accession>
<organism evidence="2 3">
    <name type="scientific">Tanacetum coccineum</name>
    <dbReference type="NCBI Taxonomy" id="301880"/>
    <lineage>
        <taxon>Eukaryota</taxon>
        <taxon>Viridiplantae</taxon>
        <taxon>Streptophyta</taxon>
        <taxon>Embryophyta</taxon>
        <taxon>Tracheophyta</taxon>
        <taxon>Spermatophyta</taxon>
        <taxon>Magnoliopsida</taxon>
        <taxon>eudicotyledons</taxon>
        <taxon>Gunneridae</taxon>
        <taxon>Pentapetalae</taxon>
        <taxon>asterids</taxon>
        <taxon>campanulids</taxon>
        <taxon>Asterales</taxon>
        <taxon>Asteraceae</taxon>
        <taxon>Asteroideae</taxon>
        <taxon>Anthemideae</taxon>
        <taxon>Anthemidinae</taxon>
        <taxon>Tanacetum</taxon>
    </lineage>
</organism>
<proteinExistence type="predicted"/>
<sequence>MLASPVTQDSAHADASSSNHQKRKRQQTHPTVSQREGHHMFELEASQQPLEVEWPSYIQPSIPQAHMPCDDGVQHNAVVKGVPHLQNESTRQNIRSRAQRGQIQSTCTCPATLKRIASDVQGTTSGCEKRIASPNIDSDVFQVQPHIGAQNVRPRLLANFADIVDGSIVGVTWSLQNPFTGSIFLHNEVIQRLSAEDKVGADLC</sequence>
<evidence type="ECO:0000313" key="2">
    <source>
        <dbReference type="EMBL" id="GJS91421.1"/>
    </source>
</evidence>
<protein>
    <submittedName>
        <fullName evidence="2">Uncharacterized protein</fullName>
    </submittedName>
</protein>
<dbReference type="Proteomes" id="UP001151760">
    <property type="component" value="Unassembled WGS sequence"/>
</dbReference>
<evidence type="ECO:0000256" key="1">
    <source>
        <dbReference type="SAM" id="MobiDB-lite"/>
    </source>
</evidence>